<dbReference type="Proteomes" id="UP000621859">
    <property type="component" value="Unassembled WGS sequence"/>
</dbReference>
<dbReference type="SUPFAM" id="SSF52540">
    <property type="entry name" value="P-loop containing nucleoside triphosphate hydrolases"/>
    <property type="match status" value="1"/>
</dbReference>
<proteinExistence type="predicted"/>
<evidence type="ECO:0000313" key="3">
    <source>
        <dbReference type="Proteomes" id="UP000621859"/>
    </source>
</evidence>
<name>A0ABQ2PJZ9_9NEIS</name>
<feature type="domain" description="Endonuclease GajA/Old nuclease/RecF-like AAA" evidence="1">
    <location>
        <begin position="5"/>
        <end position="369"/>
    </location>
</feature>
<dbReference type="InterPro" id="IPR041685">
    <property type="entry name" value="AAA_GajA/Old/RecF-like"/>
</dbReference>
<accession>A0ABQ2PJZ9</accession>
<dbReference type="Pfam" id="PF13175">
    <property type="entry name" value="AAA_15"/>
    <property type="match status" value="1"/>
</dbReference>
<dbReference type="RefSeq" id="WP_188691291.1">
    <property type="nucleotide sequence ID" value="NZ_BMLY01000002.1"/>
</dbReference>
<gene>
    <name evidence="2" type="ORF">GCM10010971_15090</name>
</gene>
<dbReference type="PANTHER" id="PTHR43581:SF2">
    <property type="entry name" value="EXCINUCLEASE ATPASE SUBUNIT"/>
    <property type="match status" value="1"/>
</dbReference>
<organism evidence="2 3">
    <name type="scientific">Silvimonas amylolytica</name>
    <dbReference type="NCBI Taxonomy" id="449663"/>
    <lineage>
        <taxon>Bacteria</taxon>
        <taxon>Pseudomonadati</taxon>
        <taxon>Pseudomonadota</taxon>
        <taxon>Betaproteobacteria</taxon>
        <taxon>Neisseriales</taxon>
        <taxon>Chitinibacteraceae</taxon>
        <taxon>Silvimonas</taxon>
    </lineage>
</organism>
<comment type="caution">
    <text evidence="2">The sequence shown here is derived from an EMBL/GenBank/DDBJ whole genome shotgun (WGS) entry which is preliminary data.</text>
</comment>
<reference evidence="3" key="1">
    <citation type="journal article" date="2019" name="Int. J. Syst. Evol. Microbiol.">
        <title>The Global Catalogue of Microorganisms (GCM) 10K type strain sequencing project: providing services to taxonomists for standard genome sequencing and annotation.</title>
        <authorList>
            <consortium name="The Broad Institute Genomics Platform"/>
            <consortium name="The Broad Institute Genome Sequencing Center for Infectious Disease"/>
            <person name="Wu L."/>
            <person name="Ma J."/>
        </authorList>
    </citation>
    <scope>NUCLEOTIDE SEQUENCE [LARGE SCALE GENOMIC DNA]</scope>
    <source>
        <strain evidence="3">CGMCC 1.8860</strain>
    </source>
</reference>
<keyword evidence="3" id="KW-1185">Reference proteome</keyword>
<dbReference type="PANTHER" id="PTHR43581">
    <property type="entry name" value="ATP/GTP PHOSPHATASE"/>
    <property type="match status" value="1"/>
</dbReference>
<dbReference type="InterPro" id="IPR051396">
    <property type="entry name" value="Bact_Antivir_Def_Nuclease"/>
</dbReference>
<dbReference type="Gene3D" id="3.40.50.300">
    <property type="entry name" value="P-loop containing nucleotide triphosphate hydrolases"/>
    <property type="match status" value="1"/>
</dbReference>
<dbReference type="InterPro" id="IPR027417">
    <property type="entry name" value="P-loop_NTPase"/>
</dbReference>
<protein>
    <recommendedName>
        <fullName evidence="1">Endonuclease GajA/Old nuclease/RecF-like AAA domain-containing protein</fullName>
    </recommendedName>
</protein>
<dbReference type="PIRSF" id="PIRSF034888">
    <property type="entry name" value="P-loop_UCP034888"/>
    <property type="match status" value="1"/>
</dbReference>
<evidence type="ECO:0000259" key="1">
    <source>
        <dbReference type="Pfam" id="PF13175"/>
    </source>
</evidence>
<sequence>MDLIIYLDNYRGFSNAFIPLSDVNFLVGENSTGKSSFLEIINHFFDSNTWFYNLGFGRKSDKRRSFYDLVSAESKDKKNFSLGMIFRSGKSWNAKITTYVENEGGAVVKKVSVGDSEYLRSIERRLIKEKGNSTDYFKNKKISFADEFDPMDIAKSYVESHKETIGYKKIIVDEDQRNIPKIFRLQSLLYSAEKEDGDGISFNAVVPTFFAKPYVELAPIRAIPRRTYDEHSTAYSPEGAHTPYVIRKTLGNKANAEKFKSFLEKLGAASGLFKTIEIKSYGRAINAPFELDFILNKKPLSAGNVGYGVSQALPVIVEMFVRDRETVFSIQQPEVHLHPRAQAAVGDFIAEEARNESKSFLVETHSDFTIDRFRINLKRNPVEFSSQILFFEREGGINKVSKINISENGEMSDEQPENYRNFFFNEQLELIS</sequence>
<evidence type="ECO:0000313" key="2">
    <source>
        <dbReference type="EMBL" id="GGP25690.1"/>
    </source>
</evidence>
<dbReference type="InterPro" id="IPR014592">
    <property type="entry name" value="P-loop_UCP034888"/>
</dbReference>
<dbReference type="EMBL" id="BMLY01000002">
    <property type="protein sequence ID" value="GGP25690.1"/>
    <property type="molecule type" value="Genomic_DNA"/>
</dbReference>